<dbReference type="InterPro" id="IPR036390">
    <property type="entry name" value="WH_DNA-bd_sf"/>
</dbReference>
<protein>
    <submittedName>
        <fullName evidence="2">MarR family transcriptional regulator</fullName>
    </submittedName>
</protein>
<accession>A0A7Z8CZ27</accession>
<dbReference type="EMBL" id="NRPP01000017">
    <property type="protein sequence ID" value="TFJ24964.1"/>
    <property type="molecule type" value="Genomic_DNA"/>
</dbReference>
<dbReference type="AlphaFoldDB" id="A0A7Z8CZ27"/>
<name>A0A7Z8CZ27_CARDV</name>
<evidence type="ECO:0000259" key="1">
    <source>
        <dbReference type="PROSITE" id="PS50995"/>
    </source>
</evidence>
<sequence>MPNQSQNNEIKAQLEDFHTLYKQFETNVLKKHILTKSSFSLLNHLDSNPKTIKELSHDTNLDKSTLSRQVDTLIKKNLAMEIEHLDRRLRTVQISDYGQELQKQIHQQLDEKWDTLFQLWSNEEKQLLMVLLGRMNRSFQLN</sequence>
<dbReference type="GO" id="GO:0006950">
    <property type="term" value="P:response to stress"/>
    <property type="evidence" value="ECO:0007669"/>
    <property type="project" value="TreeGrafter"/>
</dbReference>
<dbReference type="InterPro" id="IPR000835">
    <property type="entry name" value="HTH_MarR-typ"/>
</dbReference>
<feature type="domain" description="HTH marR-type" evidence="1">
    <location>
        <begin position="1"/>
        <end position="137"/>
    </location>
</feature>
<dbReference type="SMART" id="SM00347">
    <property type="entry name" value="HTH_MARR"/>
    <property type="match status" value="1"/>
</dbReference>
<evidence type="ECO:0000313" key="2">
    <source>
        <dbReference type="EMBL" id="TFJ24964.1"/>
    </source>
</evidence>
<dbReference type="InterPro" id="IPR039422">
    <property type="entry name" value="MarR/SlyA-like"/>
</dbReference>
<reference evidence="2 3" key="1">
    <citation type="journal article" date="2018" name="Int. J. Food Microbiol.">
        <title>Growth of Carnobacterium spp. isolated from chilled vacuum-packaged meat under relevant acidic conditions.</title>
        <authorList>
            <person name="Zhang P."/>
            <person name="Badoni M."/>
            <person name="Ganzle M."/>
            <person name="Yang X."/>
        </authorList>
    </citation>
    <scope>NUCLEOTIDE SEQUENCE [LARGE SCALE GENOMIC DNA]</scope>
    <source>
        <strain evidence="2 3">B2</strain>
    </source>
</reference>
<dbReference type="PANTHER" id="PTHR33164">
    <property type="entry name" value="TRANSCRIPTIONAL REGULATOR, MARR FAMILY"/>
    <property type="match status" value="1"/>
</dbReference>
<comment type="caution">
    <text evidence="2">The sequence shown here is derived from an EMBL/GenBank/DDBJ whole genome shotgun (WGS) entry which is preliminary data.</text>
</comment>
<dbReference type="InterPro" id="IPR036388">
    <property type="entry name" value="WH-like_DNA-bd_sf"/>
</dbReference>
<proteinExistence type="predicted"/>
<dbReference type="SUPFAM" id="SSF46785">
    <property type="entry name" value="Winged helix' DNA-binding domain"/>
    <property type="match status" value="1"/>
</dbReference>
<organism evidence="2 3">
    <name type="scientific">Carnobacterium divergens</name>
    <name type="common">Lactobacillus divergens</name>
    <dbReference type="NCBI Taxonomy" id="2748"/>
    <lineage>
        <taxon>Bacteria</taxon>
        <taxon>Bacillati</taxon>
        <taxon>Bacillota</taxon>
        <taxon>Bacilli</taxon>
        <taxon>Lactobacillales</taxon>
        <taxon>Carnobacteriaceae</taxon>
        <taxon>Carnobacterium</taxon>
    </lineage>
</organism>
<dbReference type="GO" id="GO:0003700">
    <property type="term" value="F:DNA-binding transcription factor activity"/>
    <property type="evidence" value="ECO:0007669"/>
    <property type="project" value="InterPro"/>
</dbReference>
<dbReference type="RefSeq" id="WP_074402744.1">
    <property type="nucleotide sequence ID" value="NZ_FLLU01000026.1"/>
</dbReference>
<gene>
    <name evidence="2" type="ORF">CKN69_10090</name>
</gene>
<dbReference type="PANTHER" id="PTHR33164:SF57">
    <property type="entry name" value="MARR-FAMILY TRANSCRIPTIONAL REGULATOR"/>
    <property type="match status" value="1"/>
</dbReference>
<dbReference type="Gene3D" id="1.10.10.10">
    <property type="entry name" value="Winged helix-like DNA-binding domain superfamily/Winged helix DNA-binding domain"/>
    <property type="match status" value="1"/>
</dbReference>
<dbReference type="PROSITE" id="PS50995">
    <property type="entry name" value="HTH_MARR_2"/>
    <property type="match status" value="1"/>
</dbReference>
<evidence type="ECO:0000313" key="3">
    <source>
        <dbReference type="Proteomes" id="UP000297938"/>
    </source>
</evidence>
<dbReference type="Proteomes" id="UP000297938">
    <property type="component" value="Unassembled WGS sequence"/>
</dbReference>